<dbReference type="EMBL" id="GG657754">
    <property type="protein sequence ID" value="EFL27240.1"/>
    <property type="molecule type" value="Genomic_DNA"/>
</dbReference>
<dbReference type="AlphaFoldDB" id="D9WDN3"/>
<evidence type="ECO:0000256" key="2">
    <source>
        <dbReference type="ARBA" id="ARBA00035108"/>
    </source>
</evidence>
<feature type="compositionally biased region" description="Low complexity" evidence="4">
    <location>
        <begin position="1"/>
        <end position="11"/>
    </location>
</feature>
<gene>
    <name evidence="5" type="ORF">SSOG_06954</name>
</gene>
<evidence type="ECO:0000313" key="6">
    <source>
        <dbReference type="Proteomes" id="UP000003963"/>
    </source>
</evidence>
<dbReference type="STRING" id="457427.SSOG_06954"/>
<feature type="compositionally biased region" description="Low complexity" evidence="4">
    <location>
        <begin position="31"/>
        <end position="44"/>
    </location>
</feature>
<dbReference type="RefSeq" id="WP_009719039.1">
    <property type="nucleotide sequence ID" value="NZ_GG657754.1"/>
</dbReference>
<dbReference type="PANTHER" id="PTHR36852">
    <property type="entry name" value="PROTEIN GVPL 2"/>
    <property type="match status" value="1"/>
</dbReference>
<evidence type="ECO:0000256" key="1">
    <source>
        <dbReference type="ARBA" id="ARBA00022987"/>
    </source>
</evidence>
<dbReference type="InterPro" id="IPR009430">
    <property type="entry name" value="GvpL/GvpF"/>
</dbReference>
<keyword evidence="6" id="KW-1185">Reference proteome</keyword>
<feature type="region of interest" description="Disordered" evidence="4">
    <location>
        <begin position="1"/>
        <end position="44"/>
    </location>
</feature>
<dbReference type="PANTHER" id="PTHR36852:SF1">
    <property type="entry name" value="PROTEIN GVPL 2"/>
    <property type="match status" value="1"/>
</dbReference>
<feature type="compositionally biased region" description="Basic and acidic residues" evidence="4">
    <location>
        <begin position="222"/>
        <end position="235"/>
    </location>
</feature>
<accession>D9WDN3</accession>
<dbReference type="HOGENOM" id="CLU_065736_0_0_11"/>
<dbReference type="GO" id="GO:0031412">
    <property type="term" value="P:gas vesicle organization"/>
    <property type="evidence" value="ECO:0007669"/>
    <property type="project" value="InterPro"/>
</dbReference>
<comment type="subcellular location">
    <subcellularLocation>
        <location evidence="2">Gas vesicle</location>
    </subcellularLocation>
</comment>
<evidence type="ECO:0000256" key="3">
    <source>
        <dbReference type="ARBA" id="ARBA00035643"/>
    </source>
</evidence>
<reference evidence="5 6" key="1">
    <citation type="submission" date="2009-02" db="EMBL/GenBank/DDBJ databases">
        <title>Annotation of Streptomyces hygroscopicus strain ATCC 53653.</title>
        <authorList>
            <consortium name="The Broad Institute Genome Sequencing Platform"/>
            <consortium name="Broad Institute Microbial Sequencing Center"/>
            <person name="Fischbach M."/>
            <person name="Godfrey P."/>
            <person name="Ward D."/>
            <person name="Young S."/>
            <person name="Zeng Q."/>
            <person name="Koehrsen M."/>
            <person name="Alvarado L."/>
            <person name="Berlin A.M."/>
            <person name="Bochicchio J."/>
            <person name="Borenstein D."/>
            <person name="Chapman S.B."/>
            <person name="Chen Z."/>
            <person name="Engels R."/>
            <person name="Freedman E."/>
            <person name="Gellesch M."/>
            <person name="Goldberg J."/>
            <person name="Griggs A."/>
            <person name="Gujja S."/>
            <person name="Heilman E.R."/>
            <person name="Heiman D.I."/>
            <person name="Hepburn T.A."/>
            <person name="Howarth C."/>
            <person name="Jen D."/>
            <person name="Larson L."/>
            <person name="Lewis B."/>
            <person name="Mehta T."/>
            <person name="Park D."/>
            <person name="Pearson M."/>
            <person name="Richards J."/>
            <person name="Roberts A."/>
            <person name="Saif S."/>
            <person name="Shea T.D."/>
            <person name="Shenoy N."/>
            <person name="Sisk P."/>
            <person name="Stolte C."/>
            <person name="Sykes S.N."/>
            <person name="Thomson T."/>
            <person name="Walk T."/>
            <person name="White J."/>
            <person name="Yandava C."/>
            <person name="Straight P."/>
            <person name="Clardy J."/>
            <person name="Hung D."/>
            <person name="Kolter R."/>
            <person name="Mekalanos J."/>
            <person name="Walker S."/>
            <person name="Walsh C.T."/>
            <person name="Wieland-Brown L.C."/>
            <person name="Haas B."/>
            <person name="Nusbaum C."/>
            <person name="Birren B."/>
        </authorList>
    </citation>
    <scope>NUCLEOTIDE SEQUENCE [LARGE SCALE GENOMIC DNA]</scope>
    <source>
        <strain evidence="5 6">ATCC 53653</strain>
    </source>
</reference>
<evidence type="ECO:0000313" key="5">
    <source>
        <dbReference type="EMBL" id="EFL27240.1"/>
    </source>
</evidence>
<proteinExistence type="inferred from homology"/>
<dbReference type="Pfam" id="PF06386">
    <property type="entry name" value="GvpL_GvpF"/>
    <property type="match status" value="1"/>
</dbReference>
<keyword evidence="1" id="KW-0304">Gas vesicle</keyword>
<dbReference type="Proteomes" id="UP000003963">
    <property type="component" value="Unassembled WGS sequence"/>
</dbReference>
<protein>
    <submittedName>
        <fullName evidence="5">Gas vesicle protein</fullName>
    </submittedName>
</protein>
<sequence length="320" mass="34118">MGARPVAVVARPPRPGGERHERGGGRMTDATNVTDPTETTGPTDTTHMAEATAATGAATAAGTLEYAYAVVREADTPHAALERVRGVAGEPVRAVRHLGLAVLAGPVPAADFDEGPLRERLEDLTWLEGVARAHQQVVDAAGADTCVIPVRMATVCRGEEGLLRLLASGRDRFATALDRLEGRVEWGVKVYAASAPAQEPSAEPSAASSGRDYLRRRSAQRRASEQRWEHTEEGARRVHETLAAVAEGSRLHPPQDVRLSGEADRNVLNAAYLIPHEESEAFAQRVGELAGLETALRLELTGPWAPYSFVAAEGNGRAEP</sequence>
<organism evidence="5 6">
    <name type="scientific">Streptomyces himastatinicus ATCC 53653</name>
    <dbReference type="NCBI Taxonomy" id="457427"/>
    <lineage>
        <taxon>Bacteria</taxon>
        <taxon>Bacillati</taxon>
        <taxon>Actinomycetota</taxon>
        <taxon>Actinomycetes</taxon>
        <taxon>Kitasatosporales</taxon>
        <taxon>Streptomycetaceae</taxon>
        <taxon>Streptomyces</taxon>
        <taxon>Streptomyces violaceusniger group</taxon>
    </lineage>
</organism>
<comment type="similarity">
    <text evidence="3">Belongs to the gas vesicle GvpF/GvpL family.</text>
</comment>
<name>D9WDN3_9ACTN</name>
<feature type="compositionally biased region" description="Low complexity" evidence="4">
    <location>
        <begin position="195"/>
        <end position="209"/>
    </location>
</feature>
<evidence type="ECO:0000256" key="4">
    <source>
        <dbReference type="SAM" id="MobiDB-lite"/>
    </source>
</evidence>
<feature type="region of interest" description="Disordered" evidence="4">
    <location>
        <begin position="195"/>
        <end position="235"/>
    </location>
</feature>
<dbReference type="GO" id="GO:0031411">
    <property type="term" value="C:gas vesicle"/>
    <property type="evidence" value="ECO:0007669"/>
    <property type="project" value="UniProtKB-SubCell"/>
</dbReference>